<feature type="region of interest" description="Disordered" evidence="1">
    <location>
        <begin position="52"/>
        <end position="78"/>
    </location>
</feature>
<evidence type="ECO:0000256" key="1">
    <source>
        <dbReference type="SAM" id="MobiDB-lite"/>
    </source>
</evidence>
<organism evidence="2 3">
    <name type="scientific">Deinococcus aerius</name>
    <dbReference type="NCBI Taxonomy" id="200253"/>
    <lineage>
        <taxon>Bacteria</taxon>
        <taxon>Thermotogati</taxon>
        <taxon>Deinococcota</taxon>
        <taxon>Deinococci</taxon>
        <taxon>Deinococcales</taxon>
        <taxon>Deinococcaceae</taxon>
        <taxon>Deinococcus</taxon>
    </lineage>
</organism>
<comment type="caution">
    <text evidence="2">The sequence shown here is derived from an EMBL/GenBank/DDBJ whole genome shotgun (WGS) entry which is preliminary data.</text>
</comment>
<dbReference type="EMBL" id="BFAG01000006">
    <property type="protein sequence ID" value="GBF05957.1"/>
    <property type="molecule type" value="Genomic_DNA"/>
</dbReference>
<accession>A0A2I9DTJ4</accession>
<dbReference type="AlphaFoldDB" id="A0A2I9DTJ4"/>
<name>A0A2I9DTJ4_9DEIO</name>
<protein>
    <submittedName>
        <fullName evidence="2">Uncharacterized protein</fullName>
    </submittedName>
</protein>
<reference evidence="3" key="1">
    <citation type="submission" date="2018-01" db="EMBL/GenBank/DDBJ databases">
        <title>Draft Genome Sequence of the Radioresistant Bacterium Deinococcus aerius TR0125, Isolated from the Higher Atmosphere above Japan.</title>
        <authorList>
            <person name="Satoh K."/>
            <person name="Arai H."/>
            <person name="Sanzen T."/>
            <person name="Kawaguchi Y."/>
            <person name="Hayashi H."/>
            <person name="Yokobori S."/>
            <person name="Yamagishi A."/>
            <person name="Oono Y."/>
            <person name="Narumi I."/>
        </authorList>
    </citation>
    <scope>NUCLEOTIDE SEQUENCE [LARGE SCALE GENOMIC DNA]</scope>
    <source>
        <strain evidence="3">TR0125</strain>
    </source>
</reference>
<evidence type="ECO:0000313" key="2">
    <source>
        <dbReference type="EMBL" id="GBF05957.1"/>
    </source>
</evidence>
<dbReference type="Proteomes" id="UP000236569">
    <property type="component" value="Unassembled WGS sequence"/>
</dbReference>
<sequence length="78" mass="8638">MCNAESTLWDEVFSPSPLEGEGWGEGWRAQLALVPDNEKATSPNFSLHIKRSKGGRRMNALEGKGPTWLPFQGSGQHR</sequence>
<evidence type="ECO:0000313" key="3">
    <source>
        <dbReference type="Proteomes" id="UP000236569"/>
    </source>
</evidence>
<proteinExistence type="predicted"/>
<keyword evidence="3" id="KW-1185">Reference proteome</keyword>
<gene>
    <name evidence="2" type="ORF">DAERI_060217</name>
</gene>